<organism evidence="2 3">
    <name type="scientific">Aspergillus chevalieri</name>
    <name type="common">Eurotium chevalieri</name>
    <dbReference type="NCBI Taxonomy" id="182096"/>
    <lineage>
        <taxon>Eukaryota</taxon>
        <taxon>Fungi</taxon>
        <taxon>Dikarya</taxon>
        <taxon>Ascomycota</taxon>
        <taxon>Pezizomycotina</taxon>
        <taxon>Eurotiomycetes</taxon>
        <taxon>Eurotiomycetidae</taxon>
        <taxon>Eurotiales</taxon>
        <taxon>Aspergillaceae</taxon>
        <taxon>Aspergillus</taxon>
        <taxon>Aspergillus subgen. Aspergillus</taxon>
    </lineage>
</organism>
<sequence length="105" mass="11679">MQYIENSMLVCWSEQSAVGNLDERDREIPLVAAQNRGQQSAGGPILSQRTLRQNPNSRGDNIRLNESLNASCIGVDRGDYCAYVDMSAVSHLYQQLFVQVGMLLC</sequence>
<gene>
    <name evidence="2" type="ORF">ACHE_10764S</name>
</gene>
<accession>A0A7R7VFJ6</accession>
<evidence type="ECO:0000313" key="2">
    <source>
        <dbReference type="EMBL" id="BCR83362.1"/>
    </source>
</evidence>
<name>A0A7R7VFJ6_ASPCH</name>
<feature type="region of interest" description="Disordered" evidence="1">
    <location>
        <begin position="35"/>
        <end position="62"/>
    </location>
</feature>
<proteinExistence type="predicted"/>
<dbReference type="AlphaFoldDB" id="A0A7R7VFJ6"/>
<dbReference type="Proteomes" id="UP000637239">
    <property type="component" value="Chromosome 1"/>
</dbReference>
<reference evidence="2" key="1">
    <citation type="submission" date="2021-01" db="EMBL/GenBank/DDBJ databases">
        <authorList>
            <consortium name="Aspergillus chevalieri M1 genome sequencing consortium"/>
            <person name="Kazuki M."/>
            <person name="Futagami T."/>
        </authorList>
    </citation>
    <scope>NUCLEOTIDE SEQUENCE</scope>
    <source>
        <strain evidence="2">M1</strain>
    </source>
</reference>
<evidence type="ECO:0000313" key="3">
    <source>
        <dbReference type="Proteomes" id="UP000637239"/>
    </source>
</evidence>
<dbReference type="GeneID" id="66977721"/>
<reference evidence="2" key="2">
    <citation type="submission" date="2021-02" db="EMBL/GenBank/DDBJ databases">
        <title>Aspergillus chevalieri M1 genome sequence.</title>
        <authorList>
            <person name="Kadooka C."/>
            <person name="Mori K."/>
            <person name="Futagami T."/>
        </authorList>
    </citation>
    <scope>NUCLEOTIDE SEQUENCE</scope>
    <source>
        <strain evidence="2">M1</strain>
    </source>
</reference>
<protein>
    <submittedName>
        <fullName evidence="2">Uncharacterized protein</fullName>
    </submittedName>
</protein>
<evidence type="ECO:0000256" key="1">
    <source>
        <dbReference type="SAM" id="MobiDB-lite"/>
    </source>
</evidence>
<dbReference type="RefSeq" id="XP_043131884.1">
    <property type="nucleotide sequence ID" value="XM_043282897.1"/>
</dbReference>
<dbReference type="KEGG" id="ache:ACHE_10764S"/>
<dbReference type="EMBL" id="AP024416">
    <property type="protein sequence ID" value="BCR83362.1"/>
    <property type="molecule type" value="Genomic_DNA"/>
</dbReference>
<keyword evidence="3" id="KW-1185">Reference proteome</keyword>